<keyword evidence="3" id="KW-1185">Reference proteome</keyword>
<dbReference type="InterPro" id="IPR015655">
    <property type="entry name" value="PP2C"/>
</dbReference>
<protein>
    <submittedName>
        <fullName evidence="2">Serine/threonine-protein phosphatase</fullName>
    </submittedName>
</protein>
<dbReference type="InterPro" id="IPR001932">
    <property type="entry name" value="PPM-type_phosphatase-like_dom"/>
</dbReference>
<dbReference type="SUPFAM" id="SSF56112">
    <property type="entry name" value="Protein kinase-like (PK-like)"/>
    <property type="match status" value="1"/>
</dbReference>
<proteinExistence type="predicted"/>
<dbReference type="Gene3D" id="3.60.40.10">
    <property type="entry name" value="PPM-type phosphatase domain"/>
    <property type="match status" value="1"/>
</dbReference>
<accession>A0ABR9VDY0</accession>
<dbReference type="SMART" id="SM00331">
    <property type="entry name" value="PP2C_SIG"/>
    <property type="match status" value="1"/>
</dbReference>
<comment type="caution">
    <text evidence="2">The sequence shown here is derived from an EMBL/GenBank/DDBJ whole genome shotgun (WGS) entry which is preliminary data.</text>
</comment>
<dbReference type="EMBL" id="JADEWB010000057">
    <property type="protein sequence ID" value="MBE9236701.1"/>
    <property type="molecule type" value="Genomic_DNA"/>
</dbReference>
<evidence type="ECO:0000313" key="3">
    <source>
        <dbReference type="Proteomes" id="UP000606776"/>
    </source>
</evidence>
<dbReference type="CDD" id="cd00143">
    <property type="entry name" value="PP2Cc"/>
    <property type="match status" value="1"/>
</dbReference>
<evidence type="ECO:0000259" key="1">
    <source>
        <dbReference type="PROSITE" id="PS51746"/>
    </source>
</evidence>
<dbReference type="RefSeq" id="WP_193942829.1">
    <property type="nucleotide sequence ID" value="NZ_JADEWB010000057.1"/>
</dbReference>
<dbReference type="InterPro" id="IPR011009">
    <property type="entry name" value="Kinase-like_dom_sf"/>
</dbReference>
<dbReference type="Pfam" id="PF13672">
    <property type="entry name" value="PP2C_2"/>
    <property type="match status" value="1"/>
</dbReference>
<dbReference type="PROSITE" id="PS51746">
    <property type="entry name" value="PPM_2"/>
    <property type="match status" value="1"/>
</dbReference>
<dbReference type="Gene3D" id="1.10.510.10">
    <property type="entry name" value="Transferase(Phosphotransferase) domain 1"/>
    <property type="match status" value="1"/>
</dbReference>
<dbReference type="PANTHER" id="PTHR47992">
    <property type="entry name" value="PROTEIN PHOSPHATASE"/>
    <property type="match status" value="1"/>
</dbReference>
<reference evidence="2 3" key="1">
    <citation type="submission" date="2020-10" db="EMBL/GenBank/DDBJ databases">
        <authorList>
            <person name="Castelo-Branco R."/>
            <person name="Eusebio N."/>
            <person name="Adriana R."/>
            <person name="Vieira A."/>
            <person name="Brugerolle De Fraissinette N."/>
            <person name="Rezende De Castro R."/>
            <person name="Schneider M.P."/>
            <person name="Vasconcelos V."/>
            <person name="Leao P.N."/>
        </authorList>
    </citation>
    <scope>NUCLEOTIDE SEQUENCE [LARGE SCALE GENOMIC DNA]</scope>
    <source>
        <strain evidence="2 3">LEGE 00250</strain>
    </source>
</reference>
<evidence type="ECO:0000313" key="2">
    <source>
        <dbReference type="EMBL" id="MBE9236701.1"/>
    </source>
</evidence>
<dbReference type="InterPro" id="IPR036457">
    <property type="entry name" value="PPM-type-like_dom_sf"/>
</dbReference>
<organism evidence="2 3">
    <name type="scientific">Sphaerospermopsis aphanizomenoides LEGE 00250</name>
    <dbReference type="NCBI Taxonomy" id="2777972"/>
    <lineage>
        <taxon>Bacteria</taxon>
        <taxon>Bacillati</taxon>
        <taxon>Cyanobacteriota</taxon>
        <taxon>Cyanophyceae</taxon>
        <taxon>Nostocales</taxon>
        <taxon>Aphanizomenonaceae</taxon>
        <taxon>Sphaerospermopsis</taxon>
        <taxon>Sphaerospermopsis aphanizomenoides</taxon>
    </lineage>
</organism>
<dbReference type="Proteomes" id="UP000606776">
    <property type="component" value="Unassembled WGS sequence"/>
</dbReference>
<gene>
    <name evidence="2" type="ORF">IQ227_11860</name>
</gene>
<name>A0ABR9VDY0_9CYAN</name>
<dbReference type="SUPFAM" id="SSF81606">
    <property type="entry name" value="PP2C-like"/>
    <property type="match status" value="1"/>
</dbReference>
<sequence>MSEITNPSPLIIQENICCQIQNLQIEIISYLGQITPEIDYFQVNIIAAEKPGLLRIGGTDSALNRELELRNQLGDYKLISPLLAHTIEDHINIQVSHLPIADNTEIDTQSEIFKTETLADETLADETLEEEYLADEYYPETEIITNTSNQKLLLLTYLPHENQTLETWLQTENSLEQSLLITSQICQLFRYLHQRKWCIINIIPQFMQIGTPIQFFDLTSAYPVGENLNIGLMGNYCAPELAYCKYPIQETMSSYTVAGLLYHIIHNQNLPNDPTIEIQIKPIPHLYQILKICLSPIPEERFTLEQLLTILVNTRQEISIPDITWEVASLSTVGLSINRLKNEDNYGIKQQKNSGQETIILAAIADGMGGMSQGELASKLAIKTILETPIPPTNQTKEQYQEWLTSLFTQANETVSNQVKEGGTTLSVIFAISQQLMISHVGDSRIYLLRQGEIKQLSQDHSLVAILLASGQITEAEITTHPDRNVLTKSIGGKKRLSHDYVQDLRQTTSELTMKLADQDIILLCSDGVWDLVSQTELAENFTNQSNLQTAVNATINQVLERGASDNATLLAIQCLVSYL</sequence>
<feature type="domain" description="PPM-type phosphatase" evidence="1">
    <location>
        <begin position="324"/>
        <end position="575"/>
    </location>
</feature>
<dbReference type="SMART" id="SM00332">
    <property type="entry name" value="PP2Cc"/>
    <property type="match status" value="1"/>
</dbReference>